<name>A0AAV1A9Q0_VICFA</name>
<evidence type="ECO:0000313" key="4">
    <source>
        <dbReference type="Proteomes" id="UP001157006"/>
    </source>
</evidence>
<keyword evidence="4" id="KW-1185">Reference proteome</keyword>
<dbReference type="CDD" id="cd11650">
    <property type="entry name" value="AT4G37440_like"/>
    <property type="match status" value="1"/>
</dbReference>
<gene>
    <name evidence="3" type="ORF">VFH_IV002440</name>
</gene>
<organism evidence="3 4">
    <name type="scientific">Vicia faba</name>
    <name type="common">Broad bean</name>
    <name type="synonym">Faba vulgaris</name>
    <dbReference type="NCBI Taxonomy" id="3906"/>
    <lineage>
        <taxon>Eukaryota</taxon>
        <taxon>Viridiplantae</taxon>
        <taxon>Streptophyta</taxon>
        <taxon>Embryophyta</taxon>
        <taxon>Tracheophyta</taxon>
        <taxon>Spermatophyta</taxon>
        <taxon>Magnoliopsida</taxon>
        <taxon>eudicotyledons</taxon>
        <taxon>Gunneridae</taxon>
        <taxon>Pentapetalae</taxon>
        <taxon>rosids</taxon>
        <taxon>fabids</taxon>
        <taxon>Fabales</taxon>
        <taxon>Fabaceae</taxon>
        <taxon>Papilionoideae</taxon>
        <taxon>50 kb inversion clade</taxon>
        <taxon>NPAAA clade</taxon>
        <taxon>Hologalegina</taxon>
        <taxon>IRL clade</taxon>
        <taxon>Fabeae</taxon>
        <taxon>Vicia</taxon>
    </lineage>
</organism>
<dbReference type="PANTHER" id="PTHR34057:SF10">
    <property type="entry name" value="TRANSPOSASE, PTTA_EN_SPM, PLANT"/>
    <property type="match status" value="1"/>
</dbReference>
<feature type="coiled-coil region" evidence="1">
    <location>
        <begin position="126"/>
        <end position="153"/>
    </location>
</feature>
<keyword evidence="1" id="KW-0175">Coiled coil</keyword>
<reference evidence="3 4" key="1">
    <citation type="submission" date="2023-01" db="EMBL/GenBank/DDBJ databases">
        <authorList>
            <person name="Kreplak J."/>
        </authorList>
    </citation>
    <scope>NUCLEOTIDE SEQUENCE [LARGE SCALE GENOMIC DNA]</scope>
</reference>
<accession>A0AAV1A9Q0</accession>
<dbReference type="EMBL" id="OX451739">
    <property type="protein sequence ID" value="CAI8606681.1"/>
    <property type="molecule type" value="Genomic_DNA"/>
</dbReference>
<feature type="compositionally biased region" description="Basic residues" evidence="2">
    <location>
        <begin position="392"/>
        <end position="415"/>
    </location>
</feature>
<evidence type="ECO:0000313" key="3">
    <source>
        <dbReference type="EMBL" id="CAI8606681.1"/>
    </source>
</evidence>
<evidence type="ECO:0000256" key="2">
    <source>
        <dbReference type="SAM" id="MobiDB-lite"/>
    </source>
</evidence>
<protein>
    <submittedName>
        <fullName evidence="3">Uncharacterized protein</fullName>
    </submittedName>
</protein>
<dbReference type="Proteomes" id="UP001157006">
    <property type="component" value="Chromosome 4"/>
</dbReference>
<dbReference type="InterPro" id="IPR038745">
    <property type="entry name" value="AT4G37440-like"/>
</dbReference>
<sequence>MSWDFEMNSVFKDMNAPFLEPWETGMIPIDRGNPNEEDEYVDIMTCDEPSMVPDPFEGAAESSGSFGDTDNADHAFFRDPEVESRMYADTASSSMCDVWDEPLRQRRKRVTTAHWRRFISPVMSQCKWIELKLKKLQSQERKYEKELAELDHKKQFDYAHLRLDGCEIKSVPISFRRHRNKVMKRKKRERVEKDCDLGSNHPLFSYNGNVDPLEDCHEAAIGGDRGNILKFELEDVWSCVGNYDNDKSWDDMIQQIITMESQLQNLKSRHDKVLSENSERFCSVNQPSDGFNQPNINADSADSVAGTASSGDDKIVPDIEATDRPQPFGLLDYIDEDLTQYHELAKMELHELEIIGNEMINQLESIKDNAVHNVNGLSTLKSCSTSKSNIPRNKRKRENISGKKKSKKKRSRTSG</sequence>
<dbReference type="PANTHER" id="PTHR34057">
    <property type="entry name" value="ELONGATION FACTOR"/>
    <property type="match status" value="1"/>
</dbReference>
<feature type="region of interest" description="Disordered" evidence="2">
    <location>
        <begin position="382"/>
        <end position="415"/>
    </location>
</feature>
<dbReference type="AlphaFoldDB" id="A0AAV1A9Q0"/>
<evidence type="ECO:0000256" key="1">
    <source>
        <dbReference type="SAM" id="Coils"/>
    </source>
</evidence>
<proteinExistence type="predicted"/>